<evidence type="ECO:0000313" key="2">
    <source>
        <dbReference type="Proteomes" id="UP000007879"/>
    </source>
</evidence>
<sequence>MPINEHIRNKINVEDSISSIAPLIYNSEYDTATAANPTNADLVKRTNTTPLPPAAQTVIYDKVTGDINKRGGGVTAYQPSESDDMLVDSVILSYSLILIL</sequence>
<reference evidence="2" key="1">
    <citation type="journal article" date="2010" name="Nature">
        <title>The Amphimedon queenslandica genome and the evolution of animal complexity.</title>
        <authorList>
            <person name="Srivastava M."/>
            <person name="Simakov O."/>
            <person name="Chapman J."/>
            <person name="Fahey B."/>
            <person name="Gauthier M.E."/>
            <person name="Mitros T."/>
            <person name="Richards G.S."/>
            <person name="Conaco C."/>
            <person name="Dacre M."/>
            <person name="Hellsten U."/>
            <person name="Larroux C."/>
            <person name="Putnam N.H."/>
            <person name="Stanke M."/>
            <person name="Adamska M."/>
            <person name="Darling A."/>
            <person name="Degnan S.M."/>
            <person name="Oakley T.H."/>
            <person name="Plachetzki D.C."/>
            <person name="Zhai Y."/>
            <person name="Adamski M."/>
            <person name="Calcino A."/>
            <person name="Cummins S.F."/>
            <person name="Goodstein D.M."/>
            <person name="Harris C."/>
            <person name="Jackson D.J."/>
            <person name="Leys S.P."/>
            <person name="Shu S."/>
            <person name="Woodcroft B.J."/>
            <person name="Vervoort M."/>
            <person name="Kosik K.S."/>
            <person name="Manning G."/>
            <person name="Degnan B.M."/>
            <person name="Rokhsar D.S."/>
        </authorList>
    </citation>
    <scope>NUCLEOTIDE SEQUENCE [LARGE SCALE GENOMIC DNA]</scope>
</reference>
<dbReference type="RefSeq" id="XP_019856514.1">
    <property type="nucleotide sequence ID" value="XM_020000955.1"/>
</dbReference>
<dbReference type="AlphaFoldDB" id="A0AAN0JHR4"/>
<keyword evidence="2" id="KW-1185">Reference proteome</keyword>
<name>A0AAN0JHR4_AMPQE</name>
<reference evidence="1" key="2">
    <citation type="submission" date="2024-06" db="UniProtKB">
        <authorList>
            <consortium name="EnsemblMetazoa"/>
        </authorList>
    </citation>
    <scope>IDENTIFICATION</scope>
</reference>
<dbReference type="Proteomes" id="UP000007879">
    <property type="component" value="Unassembled WGS sequence"/>
</dbReference>
<organism evidence="1 2">
    <name type="scientific">Amphimedon queenslandica</name>
    <name type="common">Sponge</name>
    <dbReference type="NCBI Taxonomy" id="400682"/>
    <lineage>
        <taxon>Eukaryota</taxon>
        <taxon>Metazoa</taxon>
        <taxon>Porifera</taxon>
        <taxon>Demospongiae</taxon>
        <taxon>Heteroscleromorpha</taxon>
        <taxon>Haplosclerida</taxon>
        <taxon>Niphatidae</taxon>
        <taxon>Amphimedon</taxon>
    </lineage>
</organism>
<dbReference type="KEGG" id="aqu:109585030"/>
<proteinExistence type="predicted"/>
<protein>
    <submittedName>
        <fullName evidence="1">Uncharacterized protein</fullName>
    </submittedName>
</protein>
<dbReference type="GeneID" id="109585030"/>
<dbReference type="EnsemblMetazoa" id="XM_020000955.1">
    <property type="protein sequence ID" value="XP_019856514.1"/>
    <property type="gene ID" value="LOC109585030"/>
</dbReference>
<accession>A0AAN0JHR4</accession>
<evidence type="ECO:0000313" key="1">
    <source>
        <dbReference type="EnsemblMetazoa" id="XP_019856514.1"/>
    </source>
</evidence>